<dbReference type="InterPro" id="IPR041881">
    <property type="entry name" value="PqqD_sf"/>
</dbReference>
<keyword evidence="2" id="KW-1185">Reference proteome</keyword>
<dbReference type="Proteomes" id="UP000440978">
    <property type="component" value="Unassembled WGS sequence"/>
</dbReference>
<name>A0A6N8CMR9_9BACI</name>
<comment type="caution">
    <text evidence="1">The sequence shown here is derived from an EMBL/GenBank/DDBJ whole genome shotgun (WGS) entry which is preliminary data.</text>
</comment>
<reference evidence="1 2" key="1">
    <citation type="submission" date="2019-11" db="EMBL/GenBank/DDBJ databases">
        <title>Terrilactibacillus tamarindus sp. nov. BCM23-1 isolated from bark of Tamarindus indica.</title>
        <authorList>
            <person name="Kingkaew E."/>
            <person name="Tanasupawat S."/>
        </authorList>
    </citation>
    <scope>NUCLEOTIDE SEQUENCE [LARGE SCALE GENOMIC DNA]</scope>
    <source>
        <strain evidence="1 2">BCM23-1</strain>
    </source>
</reference>
<accession>A0A6N8CMR9</accession>
<evidence type="ECO:0000313" key="1">
    <source>
        <dbReference type="EMBL" id="MTT30928.1"/>
    </source>
</evidence>
<evidence type="ECO:0000313" key="2">
    <source>
        <dbReference type="Proteomes" id="UP000440978"/>
    </source>
</evidence>
<dbReference type="Gene3D" id="1.10.10.1150">
    <property type="entry name" value="Coenzyme PQQ synthesis protein D (PqqD)"/>
    <property type="match status" value="1"/>
</dbReference>
<dbReference type="EMBL" id="WNHB01000003">
    <property type="protein sequence ID" value="MTT30928.1"/>
    <property type="molecule type" value="Genomic_DNA"/>
</dbReference>
<dbReference type="AlphaFoldDB" id="A0A6N8CMR9"/>
<gene>
    <name evidence="1" type="ORF">GMB86_02725</name>
</gene>
<organism evidence="1 2">
    <name type="scientific">Terrilactibacillus tamarindi</name>
    <dbReference type="NCBI Taxonomy" id="2599694"/>
    <lineage>
        <taxon>Bacteria</taxon>
        <taxon>Bacillati</taxon>
        <taxon>Bacillota</taxon>
        <taxon>Bacilli</taxon>
        <taxon>Bacillales</taxon>
        <taxon>Bacillaceae</taxon>
        <taxon>Terrilactibacillus</taxon>
    </lineage>
</organism>
<dbReference type="OrthoDB" id="308521at2"/>
<protein>
    <submittedName>
        <fullName evidence="1">PqqD family peptide modification chaperone</fullName>
    </submittedName>
</protein>
<dbReference type="Pfam" id="PF05402">
    <property type="entry name" value="PqqD"/>
    <property type="match status" value="1"/>
</dbReference>
<proteinExistence type="predicted"/>
<sequence length="130" mass="15259">MITSFLCLEGSFLIYEEVLTMKKKDNMLFLSPMLREGIQVVDGQDAFLLIPRQNWLERLSIRFFKQPAFRKVKLDALGEFVVGQIDGKQTVLDIEKRFVEKFGNDDDMALARLVKFLQILEANQWIKWNK</sequence>
<dbReference type="InterPro" id="IPR008792">
    <property type="entry name" value="PQQD"/>
</dbReference>